<evidence type="ECO:0000313" key="5">
    <source>
        <dbReference type="Proteomes" id="UP000765845"/>
    </source>
</evidence>
<dbReference type="Gene3D" id="3.40.50.450">
    <property type="match status" value="1"/>
</dbReference>
<dbReference type="RefSeq" id="WP_168450835.1">
    <property type="nucleotide sequence ID" value="NZ_JAAWWK010000004.1"/>
</dbReference>
<evidence type="ECO:0000313" key="4">
    <source>
        <dbReference type="EMBL" id="NKI18319.1"/>
    </source>
</evidence>
<protein>
    <submittedName>
        <fullName evidence="4">DNA-protecting protein DprA</fullName>
    </submittedName>
</protein>
<dbReference type="SUPFAM" id="SSF102405">
    <property type="entry name" value="MCP/YpsA-like"/>
    <property type="match status" value="1"/>
</dbReference>
<dbReference type="Pfam" id="PF02481">
    <property type="entry name" value="DNA_processg_A"/>
    <property type="match status" value="1"/>
</dbReference>
<accession>A0ABX1GGK0</accession>
<name>A0ABX1GGK0_9GAMM</name>
<dbReference type="InterPro" id="IPR036388">
    <property type="entry name" value="WH-like_DNA-bd_sf"/>
</dbReference>
<dbReference type="InterPro" id="IPR003488">
    <property type="entry name" value="DprA"/>
</dbReference>
<dbReference type="Gene3D" id="1.10.10.10">
    <property type="entry name" value="Winged helix-like DNA-binding domain superfamily/Winged helix DNA-binding domain"/>
    <property type="match status" value="1"/>
</dbReference>
<dbReference type="Pfam" id="PF17782">
    <property type="entry name" value="WHD_DprA"/>
    <property type="match status" value="1"/>
</dbReference>
<evidence type="ECO:0000259" key="3">
    <source>
        <dbReference type="Pfam" id="PF17782"/>
    </source>
</evidence>
<gene>
    <name evidence="4" type="primary">dprA</name>
    <name evidence="4" type="ORF">HCU74_12960</name>
</gene>
<feature type="domain" description="Smf/DprA SLOG" evidence="2">
    <location>
        <begin position="78"/>
        <end position="286"/>
    </location>
</feature>
<feature type="domain" description="DprA winged helix" evidence="3">
    <location>
        <begin position="298"/>
        <end position="355"/>
    </location>
</feature>
<dbReference type="PANTHER" id="PTHR43022:SF1">
    <property type="entry name" value="PROTEIN SMF"/>
    <property type="match status" value="1"/>
</dbReference>
<dbReference type="EMBL" id="JAAWWK010000004">
    <property type="protein sequence ID" value="NKI18319.1"/>
    <property type="molecule type" value="Genomic_DNA"/>
</dbReference>
<dbReference type="Proteomes" id="UP000765845">
    <property type="component" value="Unassembled WGS sequence"/>
</dbReference>
<evidence type="ECO:0000256" key="1">
    <source>
        <dbReference type="ARBA" id="ARBA00006525"/>
    </source>
</evidence>
<dbReference type="InterPro" id="IPR057666">
    <property type="entry name" value="DrpA_SLOG"/>
</dbReference>
<dbReference type="NCBIfam" id="TIGR00732">
    <property type="entry name" value="dprA"/>
    <property type="match status" value="1"/>
</dbReference>
<evidence type="ECO:0000259" key="2">
    <source>
        <dbReference type="Pfam" id="PF02481"/>
    </source>
</evidence>
<dbReference type="InterPro" id="IPR041614">
    <property type="entry name" value="DprA_WH"/>
</dbReference>
<keyword evidence="5" id="KW-1185">Reference proteome</keyword>
<dbReference type="PANTHER" id="PTHR43022">
    <property type="entry name" value="PROTEIN SMF"/>
    <property type="match status" value="1"/>
</dbReference>
<comment type="caution">
    <text evidence="4">The sequence shown here is derived from an EMBL/GenBank/DDBJ whole genome shotgun (WGS) entry which is preliminary data.</text>
</comment>
<sequence>MESHALLWLQLREQLQLPSGVLRQLMALAPDPRLLVNRLTDDTQAPLRAVIRRVPAVLRQADARNLLQQRLDAAACEIICLADADYPGLLAEIHDPPPLLFLRGRRELLSVPMLAIVGSRRSSHRGLDDARQFAAALASLGFGVVSGMARGIDASAHRGALDVAGTTLAVLGCGVDVCYPRSSQKLYQEIAEQGLILSEYNLGTPPLRHQFPQRNRIISGLSLGVLVVEAAVQSGSLITARQALEQNRDVFALPGSIHSPSSRGCNALIKQGAKLVETTADIVEELSGWSAGSPVLAEETPPDVLAPDSALLPLLDFAPQALDVLAARSALPIPVLLAELGELELGGWVEQQPAGWLRRRE</sequence>
<organism evidence="4 5">
    <name type="scientific">Spongiibacter thalassae</name>
    <dbReference type="NCBI Taxonomy" id="2721624"/>
    <lineage>
        <taxon>Bacteria</taxon>
        <taxon>Pseudomonadati</taxon>
        <taxon>Pseudomonadota</taxon>
        <taxon>Gammaproteobacteria</taxon>
        <taxon>Cellvibrionales</taxon>
        <taxon>Spongiibacteraceae</taxon>
        <taxon>Spongiibacter</taxon>
    </lineage>
</organism>
<reference evidence="4 5" key="1">
    <citation type="submission" date="2020-04" db="EMBL/GenBank/DDBJ databases">
        <authorList>
            <person name="Yoon J."/>
        </authorList>
    </citation>
    <scope>NUCLEOTIDE SEQUENCE [LARGE SCALE GENOMIC DNA]</scope>
    <source>
        <strain evidence="4 5">KMU-166</strain>
    </source>
</reference>
<proteinExistence type="inferred from homology"/>
<comment type="similarity">
    <text evidence="1">Belongs to the DprA/Smf family.</text>
</comment>